<organism evidence="1 2">
    <name type="scientific">Belliella pelovolcani</name>
    <dbReference type="NCBI Taxonomy" id="529505"/>
    <lineage>
        <taxon>Bacteria</taxon>
        <taxon>Pseudomonadati</taxon>
        <taxon>Bacteroidota</taxon>
        <taxon>Cytophagia</taxon>
        <taxon>Cytophagales</taxon>
        <taxon>Cyclobacteriaceae</taxon>
        <taxon>Belliella</taxon>
    </lineage>
</organism>
<accession>A0A1N7PNC8</accession>
<evidence type="ECO:0000313" key="1">
    <source>
        <dbReference type="EMBL" id="SIT12020.1"/>
    </source>
</evidence>
<evidence type="ECO:0000313" key="2">
    <source>
        <dbReference type="Proteomes" id="UP000186026"/>
    </source>
</evidence>
<proteinExistence type="predicted"/>
<name>A0A1N7PNC8_9BACT</name>
<reference evidence="2" key="1">
    <citation type="submission" date="2017-01" db="EMBL/GenBank/DDBJ databases">
        <authorList>
            <person name="Varghese N."/>
            <person name="Submissions S."/>
        </authorList>
    </citation>
    <scope>NUCLEOTIDE SEQUENCE [LARGE SCALE GENOMIC DNA]</scope>
    <source>
        <strain evidence="2">DSM 46698</strain>
    </source>
</reference>
<dbReference type="EMBL" id="FTOP01000018">
    <property type="protein sequence ID" value="SIT12020.1"/>
    <property type="molecule type" value="Genomic_DNA"/>
</dbReference>
<protein>
    <submittedName>
        <fullName evidence="1">Uncharacterized protein</fullName>
    </submittedName>
</protein>
<keyword evidence="2" id="KW-1185">Reference proteome</keyword>
<dbReference type="Proteomes" id="UP000186026">
    <property type="component" value="Unassembled WGS sequence"/>
</dbReference>
<sequence length="78" mass="8636">MRKVDGEALGIVDFSPEGSGRFKPRGIGVGLVIGLLGVRKLEGWKVGVIDWKIIRFENWKIGFVFEGLEFGRFRGKGG</sequence>
<dbReference type="AlphaFoldDB" id="A0A1N7PNC8"/>
<gene>
    <name evidence="1" type="ORF">SAMN05421761_11836</name>
</gene>
<dbReference type="RefSeq" id="WP_076502776.1">
    <property type="nucleotide sequence ID" value="NZ_FTOP01000018.1"/>
</dbReference>